<evidence type="ECO:0000313" key="1">
    <source>
        <dbReference type="EMBL" id="RLM93849.1"/>
    </source>
</evidence>
<proteinExistence type="predicted"/>
<sequence>MHFRLLLLLASRKHERQLIQHGAPGTLPSDVHRLRCPWPPSMLSGTTNTMCICASSGAFRRIAYLHTPLCSRFFCSTAITCKTPSEPAAPAPCSRGDVLMLTLMEATAGRHGVIDEEPGEVGERLTRVAELALVDIRGPPQHGARDVGEALPAAHLVNAVAHRVADVERLDGALVELSHHLLDHHDPELLLADDEGLE</sequence>
<protein>
    <submittedName>
        <fullName evidence="1">Uncharacterized protein</fullName>
    </submittedName>
</protein>
<name>A0A3L6R2X5_PANMI</name>
<comment type="caution">
    <text evidence="1">The sequence shown here is derived from an EMBL/GenBank/DDBJ whole genome shotgun (WGS) entry which is preliminary data.</text>
</comment>
<keyword evidence="2" id="KW-1185">Reference proteome</keyword>
<dbReference type="EMBL" id="PQIB02000010">
    <property type="protein sequence ID" value="RLM93849.1"/>
    <property type="molecule type" value="Genomic_DNA"/>
</dbReference>
<dbReference type="AlphaFoldDB" id="A0A3L6R2X5"/>
<evidence type="ECO:0000313" key="2">
    <source>
        <dbReference type="Proteomes" id="UP000275267"/>
    </source>
</evidence>
<gene>
    <name evidence="1" type="ORF">C2845_PM08G21320</name>
</gene>
<accession>A0A3L6R2X5</accession>
<reference evidence="2" key="1">
    <citation type="journal article" date="2019" name="Nat. Commun.">
        <title>The genome of broomcorn millet.</title>
        <authorList>
            <person name="Zou C."/>
            <person name="Miki D."/>
            <person name="Li D."/>
            <person name="Tang Q."/>
            <person name="Xiao L."/>
            <person name="Rajput S."/>
            <person name="Deng P."/>
            <person name="Jia W."/>
            <person name="Huang R."/>
            <person name="Zhang M."/>
            <person name="Sun Y."/>
            <person name="Hu J."/>
            <person name="Fu X."/>
            <person name="Schnable P.S."/>
            <person name="Li F."/>
            <person name="Zhang H."/>
            <person name="Feng B."/>
            <person name="Zhu X."/>
            <person name="Liu R."/>
            <person name="Schnable J.C."/>
            <person name="Zhu J.-K."/>
            <person name="Zhang H."/>
        </authorList>
    </citation>
    <scope>NUCLEOTIDE SEQUENCE [LARGE SCALE GENOMIC DNA]</scope>
</reference>
<dbReference type="Proteomes" id="UP000275267">
    <property type="component" value="Unassembled WGS sequence"/>
</dbReference>
<organism evidence="1 2">
    <name type="scientific">Panicum miliaceum</name>
    <name type="common">Proso millet</name>
    <name type="synonym">Broomcorn millet</name>
    <dbReference type="NCBI Taxonomy" id="4540"/>
    <lineage>
        <taxon>Eukaryota</taxon>
        <taxon>Viridiplantae</taxon>
        <taxon>Streptophyta</taxon>
        <taxon>Embryophyta</taxon>
        <taxon>Tracheophyta</taxon>
        <taxon>Spermatophyta</taxon>
        <taxon>Magnoliopsida</taxon>
        <taxon>Liliopsida</taxon>
        <taxon>Poales</taxon>
        <taxon>Poaceae</taxon>
        <taxon>PACMAD clade</taxon>
        <taxon>Panicoideae</taxon>
        <taxon>Panicodae</taxon>
        <taxon>Paniceae</taxon>
        <taxon>Panicinae</taxon>
        <taxon>Panicum</taxon>
        <taxon>Panicum sect. Panicum</taxon>
    </lineage>
</organism>